<proteinExistence type="inferred from homology"/>
<comment type="subcellular location">
    <subcellularLocation>
        <location evidence="1 8">Nucleus</location>
    </subcellularLocation>
</comment>
<keyword evidence="6 8" id="KW-0539">Nucleus</keyword>
<keyword evidence="3 8" id="KW-0678">Repressor</keyword>
<dbReference type="PANTHER" id="PTHR31734:SF138">
    <property type="entry name" value="AUXIN-RESPONSIVE PROTEIN IAA8"/>
    <property type="match status" value="1"/>
</dbReference>
<evidence type="ECO:0000256" key="3">
    <source>
        <dbReference type="ARBA" id="ARBA00022491"/>
    </source>
</evidence>
<dbReference type="GO" id="GO:0009734">
    <property type="term" value="P:auxin-activated signaling pathway"/>
    <property type="evidence" value="ECO:0007669"/>
    <property type="project" value="UniProtKB-UniRule"/>
</dbReference>
<sequence length="323" mass="35409">MSRKIDEEQDGLSSNVDIISISSSSEPKERNYMGALSSCSSDNHNSVLSSLSGGKKSNFNYKATELTLWPPGIRCPDPRDQELCLLNSGRSLYEKELFPLLPSSTKTAAVLGNKRGFSDASNNGFSSRTCLKKLVQSTSVKDKLPLTDLKDGSDHTVSECQHNFMAPNYTGNHLSSKAQVVGSSQIRSSRKNSLATTTKNNDEVDGKPGKGPMYVKVSMDGAPLLRKIDLRSYSAYQELSSALREMFIIGQFGSHGAQESEMQSECGVQDLQNGSEYVLTYEDKDGDWMLVGDVPWGMFIESCKRLRILKCTDSIIGLAPRGM</sequence>
<dbReference type="EMBL" id="JAJJMA010192823">
    <property type="protein sequence ID" value="MCL7038662.1"/>
    <property type="molecule type" value="Genomic_DNA"/>
</dbReference>
<dbReference type="GO" id="GO:0005634">
    <property type="term" value="C:nucleus"/>
    <property type="evidence" value="ECO:0007669"/>
    <property type="project" value="UniProtKB-SubCell"/>
</dbReference>
<feature type="compositionally biased region" description="Polar residues" evidence="9">
    <location>
        <begin position="184"/>
        <end position="199"/>
    </location>
</feature>
<dbReference type="Proteomes" id="UP001177140">
    <property type="component" value="Unassembled WGS sequence"/>
</dbReference>
<comment type="caution">
    <text evidence="11">The sequence shown here is derived from an EMBL/GenBank/DDBJ whole genome shotgun (WGS) entry which is preliminary data.</text>
</comment>
<comment type="function">
    <text evidence="8">Aux/IAA proteins are short-lived transcriptional factors that function as repressors of early auxin response genes at low auxin concentrations.</text>
</comment>
<dbReference type="InterPro" id="IPR033389">
    <property type="entry name" value="AUX/IAA_dom"/>
</dbReference>
<dbReference type="Gene3D" id="3.10.20.90">
    <property type="entry name" value="Phosphatidylinositol 3-kinase Catalytic Subunit, Chain A, domain 1"/>
    <property type="match status" value="1"/>
</dbReference>
<organism evidence="11 12">
    <name type="scientific">Papaver nudicaule</name>
    <name type="common">Iceland poppy</name>
    <dbReference type="NCBI Taxonomy" id="74823"/>
    <lineage>
        <taxon>Eukaryota</taxon>
        <taxon>Viridiplantae</taxon>
        <taxon>Streptophyta</taxon>
        <taxon>Embryophyta</taxon>
        <taxon>Tracheophyta</taxon>
        <taxon>Spermatophyta</taxon>
        <taxon>Magnoliopsida</taxon>
        <taxon>Ranunculales</taxon>
        <taxon>Papaveraceae</taxon>
        <taxon>Papaveroideae</taxon>
        <taxon>Papaver</taxon>
    </lineage>
</organism>
<evidence type="ECO:0000256" key="5">
    <source>
        <dbReference type="ARBA" id="ARBA00023163"/>
    </source>
</evidence>
<dbReference type="FunFam" id="3.10.20.90:FF:000078">
    <property type="entry name" value="Auxin-responsive protein"/>
    <property type="match status" value="1"/>
</dbReference>
<evidence type="ECO:0000259" key="10">
    <source>
        <dbReference type="PROSITE" id="PS51745"/>
    </source>
</evidence>
<feature type="domain" description="PB1" evidence="10">
    <location>
        <begin position="212"/>
        <end position="313"/>
    </location>
</feature>
<evidence type="ECO:0000313" key="11">
    <source>
        <dbReference type="EMBL" id="MCL7038662.1"/>
    </source>
</evidence>
<dbReference type="PANTHER" id="PTHR31734">
    <property type="entry name" value="AUXIN-RESPONSIVE PROTEIN IAA17"/>
    <property type="match status" value="1"/>
</dbReference>
<dbReference type="PROSITE" id="PS51745">
    <property type="entry name" value="PB1"/>
    <property type="match status" value="1"/>
</dbReference>
<keyword evidence="12" id="KW-1185">Reference proteome</keyword>
<evidence type="ECO:0000256" key="7">
    <source>
        <dbReference type="ARBA" id="ARBA00023294"/>
    </source>
</evidence>
<evidence type="ECO:0000256" key="6">
    <source>
        <dbReference type="ARBA" id="ARBA00023242"/>
    </source>
</evidence>
<accession>A0AA41SG77</accession>
<protein>
    <recommendedName>
        <fullName evidence="8">Auxin-responsive protein</fullName>
    </recommendedName>
</protein>
<keyword evidence="4 8" id="KW-0805">Transcription regulation</keyword>
<reference evidence="11" key="1">
    <citation type="submission" date="2022-03" db="EMBL/GenBank/DDBJ databases">
        <title>A functionally conserved STORR gene fusion in Papaver species that diverged 16.8 million years ago.</title>
        <authorList>
            <person name="Catania T."/>
        </authorList>
    </citation>
    <scope>NUCLEOTIDE SEQUENCE</scope>
    <source>
        <strain evidence="11">S-191538</strain>
    </source>
</reference>
<evidence type="ECO:0000256" key="1">
    <source>
        <dbReference type="ARBA" id="ARBA00004123"/>
    </source>
</evidence>
<dbReference type="InterPro" id="IPR053793">
    <property type="entry name" value="PB1-like"/>
</dbReference>
<evidence type="ECO:0000256" key="2">
    <source>
        <dbReference type="ARBA" id="ARBA00006728"/>
    </source>
</evidence>
<feature type="region of interest" description="Disordered" evidence="9">
    <location>
        <begin position="184"/>
        <end position="211"/>
    </location>
</feature>
<comment type="similarity">
    <text evidence="2 8">Belongs to the Aux/IAA family.</text>
</comment>
<evidence type="ECO:0000256" key="8">
    <source>
        <dbReference type="RuleBase" id="RU004549"/>
    </source>
</evidence>
<evidence type="ECO:0000256" key="9">
    <source>
        <dbReference type="SAM" id="MobiDB-lite"/>
    </source>
</evidence>
<dbReference type="InterPro" id="IPR003311">
    <property type="entry name" value="AUX_IAA"/>
</dbReference>
<dbReference type="AlphaFoldDB" id="A0AA41SG77"/>
<gene>
    <name evidence="11" type="ORF">MKW94_029501</name>
</gene>
<dbReference type="Pfam" id="PF02309">
    <property type="entry name" value="AUX_IAA"/>
    <property type="match status" value="1"/>
</dbReference>
<comment type="subunit">
    <text evidence="8">Homodimers and heterodimers.</text>
</comment>
<keyword evidence="7 8" id="KW-0927">Auxin signaling pathway</keyword>
<keyword evidence="5 8" id="KW-0804">Transcription</keyword>
<dbReference type="SUPFAM" id="SSF54277">
    <property type="entry name" value="CAD &amp; PB1 domains"/>
    <property type="match status" value="1"/>
</dbReference>
<evidence type="ECO:0000313" key="12">
    <source>
        <dbReference type="Proteomes" id="UP001177140"/>
    </source>
</evidence>
<evidence type="ECO:0000256" key="4">
    <source>
        <dbReference type="ARBA" id="ARBA00023015"/>
    </source>
</evidence>
<name>A0AA41SG77_PAPNU</name>
<dbReference type="GO" id="GO:0006355">
    <property type="term" value="P:regulation of DNA-templated transcription"/>
    <property type="evidence" value="ECO:0007669"/>
    <property type="project" value="InterPro"/>
</dbReference>